<dbReference type="Gene3D" id="2.10.260.10">
    <property type="match status" value="1"/>
</dbReference>
<dbReference type="EMBL" id="WMFL01000071">
    <property type="protein sequence ID" value="NJI02322.1"/>
    <property type="molecule type" value="Genomic_DNA"/>
</dbReference>
<reference evidence="1" key="1">
    <citation type="submission" date="2019-11" db="EMBL/GenBank/DDBJ databases">
        <title>Whole genome comparisons of Staphylococcus agnetis isolates from cattle and chickens.</title>
        <authorList>
            <person name="Rhoads D."/>
            <person name="Shwani A."/>
            <person name="Adkins P."/>
            <person name="Calcutt M."/>
            <person name="Middleton J."/>
        </authorList>
    </citation>
    <scope>NUCLEOTIDE SEQUENCE</scope>
    <source>
        <strain evidence="1">1387</strain>
    </source>
</reference>
<dbReference type="RefSeq" id="WP_107378706.1">
    <property type="nucleotide sequence ID" value="NZ_PZDT01000019.1"/>
</dbReference>
<comment type="caution">
    <text evidence="1">The sequence shown here is derived from an EMBL/GenBank/DDBJ whole genome shotgun (WGS) entry which is preliminary data.</text>
</comment>
<organism evidence="1 2">
    <name type="scientific">Staphylococcus agnetis</name>
    <dbReference type="NCBI Taxonomy" id="985762"/>
    <lineage>
        <taxon>Bacteria</taxon>
        <taxon>Bacillati</taxon>
        <taxon>Bacillota</taxon>
        <taxon>Bacilli</taxon>
        <taxon>Bacillales</taxon>
        <taxon>Staphylococcaceae</taxon>
        <taxon>Staphylococcus</taxon>
    </lineage>
</organism>
<proteinExistence type="predicted"/>
<dbReference type="AlphaFoldDB" id="A0A2T4MCA2"/>
<evidence type="ECO:0000313" key="1">
    <source>
        <dbReference type="EMBL" id="NJI02322.1"/>
    </source>
</evidence>
<protein>
    <submittedName>
        <fullName evidence="1">AbrB family transcriptional regulator</fullName>
    </submittedName>
</protein>
<dbReference type="SUPFAM" id="SSF89447">
    <property type="entry name" value="AbrB/MazE/MraZ-like"/>
    <property type="match status" value="1"/>
</dbReference>
<dbReference type="Proteomes" id="UP000646308">
    <property type="component" value="Unassembled WGS sequence"/>
</dbReference>
<gene>
    <name evidence="1" type="ORF">GLV84_05725</name>
</gene>
<evidence type="ECO:0000313" key="2">
    <source>
        <dbReference type="Proteomes" id="UP000646308"/>
    </source>
</evidence>
<accession>A0A2T4MCA2</accession>
<name>A0A2T4MCA2_9STAP</name>
<dbReference type="InterPro" id="IPR037914">
    <property type="entry name" value="SpoVT-AbrB_sf"/>
</dbReference>
<sequence length="84" mass="9913">MVKTQSRIIRNGNSQALTLSKYMMEKSGLKLGDHLDYHVKNGKIIFEKSKEDQFEQKFKEFFENGGTYEDYRVDEVESAGREQW</sequence>